<reference evidence="2 3" key="1">
    <citation type="submission" date="2021-01" db="EMBL/GenBank/DDBJ databases">
        <title>Chryseolinea sp. Jin1 Genome sequencing and assembly.</title>
        <authorList>
            <person name="Kim I."/>
        </authorList>
    </citation>
    <scope>NUCLEOTIDE SEQUENCE [LARGE SCALE GENOMIC DNA]</scope>
    <source>
        <strain evidence="2 3">Jin1</strain>
    </source>
</reference>
<proteinExistence type="predicted"/>
<dbReference type="RefSeq" id="WP_202012802.1">
    <property type="nucleotide sequence ID" value="NZ_JAERRB010000007.1"/>
</dbReference>
<evidence type="ECO:0008006" key="4">
    <source>
        <dbReference type="Google" id="ProtNLM"/>
    </source>
</evidence>
<feature type="signal peptide" evidence="1">
    <location>
        <begin position="1"/>
        <end position="19"/>
    </location>
</feature>
<name>A0ABS1KVI9_9BACT</name>
<dbReference type="Proteomes" id="UP000613030">
    <property type="component" value="Unassembled WGS sequence"/>
</dbReference>
<accession>A0ABS1KVI9</accession>
<evidence type="ECO:0000256" key="1">
    <source>
        <dbReference type="SAM" id="SignalP"/>
    </source>
</evidence>
<gene>
    <name evidence="2" type="ORF">JI741_19645</name>
</gene>
<protein>
    <recommendedName>
        <fullName evidence="4">Outer membrane protein beta-barrel domain-containing protein</fullName>
    </recommendedName>
</protein>
<dbReference type="EMBL" id="JAERRB010000007">
    <property type="protein sequence ID" value="MBL0743456.1"/>
    <property type="molecule type" value="Genomic_DNA"/>
</dbReference>
<keyword evidence="1" id="KW-0732">Signal</keyword>
<comment type="caution">
    <text evidence="2">The sequence shown here is derived from an EMBL/GenBank/DDBJ whole genome shotgun (WGS) entry which is preliminary data.</text>
</comment>
<sequence length="74" mass="7815">MKKIIIVLALVAASVGAYAQASVAVGIKGGVNFAKLDGTSASNTFKNRTGYHFGAFTLFKFSKIGIQPEVMFSQ</sequence>
<feature type="chain" id="PRO_5046305960" description="Outer membrane protein beta-barrel domain-containing protein" evidence="1">
    <location>
        <begin position="20"/>
        <end position="74"/>
    </location>
</feature>
<keyword evidence="3" id="KW-1185">Reference proteome</keyword>
<evidence type="ECO:0000313" key="3">
    <source>
        <dbReference type="Proteomes" id="UP000613030"/>
    </source>
</evidence>
<organism evidence="2 3">
    <name type="scientific">Chryseolinea lacunae</name>
    <dbReference type="NCBI Taxonomy" id="2801331"/>
    <lineage>
        <taxon>Bacteria</taxon>
        <taxon>Pseudomonadati</taxon>
        <taxon>Bacteroidota</taxon>
        <taxon>Cytophagia</taxon>
        <taxon>Cytophagales</taxon>
        <taxon>Fulvivirgaceae</taxon>
        <taxon>Chryseolinea</taxon>
    </lineage>
</organism>
<evidence type="ECO:0000313" key="2">
    <source>
        <dbReference type="EMBL" id="MBL0743456.1"/>
    </source>
</evidence>